<sequence length="74" mass="8141">MLMASGARKPPFTQAVRKVLEDINNSGKEADLLFLEAWEMQPTNLLGATLRASQIRRANPQLAAEIDAELKGHP</sequence>
<dbReference type="EMBL" id="NHRY01000163">
    <property type="protein sequence ID" value="PPQ32723.1"/>
    <property type="molecule type" value="Genomic_DNA"/>
</dbReference>
<name>A0A2S6NDP8_RHOGL</name>
<accession>A0A2S6NDP8</accession>
<evidence type="ECO:0000313" key="1">
    <source>
        <dbReference type="EMBL" id="PPQ32723.1"/>
    </source>
</evidence>
<comment type="caution">
    <text evidence="1">The sequence shown here is derived from an EMBL/GenBank/DDBJ whole genome shotgun (WGS) entry which is preliminary data.</text>
</comment>
<organism evidence="1 2">
    <name type="scientific">Rhodopila globiformis</name>
    <name type="common">Rhodopseudomonas globiformis</name>
    <dbReference type="NCBI Taxonomy" id="1071"/>
    <lineage>
        <taxon>Bacteria</taxon>
        <taxon>Pseudomonadati</taxon>
        <taxon>Pseudomonadota</taxon>
        <taxon>Alphaproteobacteria</taxon>
        <taxon>Acetobacterales</taxon>
        <taxon>Acetobacteraceae</taxon>
        <taxon>Rhodopila</taxon>
    </lineage>
</organism>
<dbReference type="AlphaFoldDB" id="A0A2S6NDP8"/>
<proteinExistence type="predicted"/>
<protein>
    <submittedName>
        <fullName evidence="1">Uncharacterized protein</fullName>
    </submittedName>
</protein>
<keyword evidence="2" id="KW-1185">Reference proteome</keyword>
<gene>
    <name evidence="1" type="ORF">CCS01_15480</name>
</gene>
<evidence type="ECO:0000313" key="2">
    <source>
        <dbReference type="Proteomes" id="UP000239724"/>
    </source>
</evidence>
<reference evidence="1 2" key="1">
    <citation type="journal article" date="2018" name="Arch. Microbiol.">
        <title>New insights into the metabolic potential of the phototrophic purple bacterium Rhodopila globiformis DSM 161(T) from its draft genome sequence and evidence for a vanadium-dependent nitrogenase.</title>
        <authorList>
            <person name="Imhoff J.F."/>
            <person name="Rahn T."/>
            <person name="Kunzel S."/>
            <person name="Neulinger S.C."/>
        </authorList>
    </citation>
    <scope>NUCLEOTIDE SEQUENCE [LARGE SCALE GENOMIC DNA]</scope>
    <source>
        <strain evidence="1 2">DSM 161</strain>
    </source>
</reference>
<dbReference type="Proteomes" id="UP000239724">
    <property type="component" value="Unassembled WGS sequence"/>
</dbReference>